<protein>
    <submittedName>
        <fullName evidence="1">Erythromycin esterase</fullName>
    </submittedName>
</protein>
<dbReference type="PANTHER" id="PTHR31299:SF0">
    <property type="entry name" value="ESTERASE, PUTATIVE (AFU_ORTHOLOGUE AFUA_1G05850)-RELATED"/>
    <property type="match status" value="1"/>
</dbReference>
<dbReference type="AlphaFoldDB" id="A0A1G7VZR1"/>
<dbReference type="Proteomes" id="UP000199296">
    <property type="component" value="Unassembled WGS sequence"/>
</dbReference>
<dbReference type="Gene3D" id="1.20.1440.30">
    <property type="entry name" value="Biosynthetic Protein domain"/>
    <property type="match status" value="1"/>
</dbReference>
<proteinExistence type="predicted"/>
<dbReference type="EMBL" id="FNCW01000004">
    <property type="protein sequence ID" value="SDG65078.1"/>
    <property type="molecule type" value="Genomic_DNA"/>
</dbReference>
<evidence type="ECO:0000313" key="1">
    <source>
        <dbReference type="EMBL" id="SDG65078.1"/>
    </source>
</evidence>
<dbReference type="Gene3D" id="3.40.1660.10">
    <property type="entry name" value="EreA-like (biosynthetic domain)"/>
    <property type="match status" value="1"/>
</dbReference>
<dbReference type="GO" id="GO:0046677">
    <property type="term" value="P:response to antibiotic"/>
    <property type="evidence" value="ECO:0007669"/>
    <property type="project" value="InterPro"/>
</dbReference>
<gene>
    <name evidence="1" type="ORF">SAMN04488027_104275</name>
</gene>
<name>A0A1G7VZR1_9FLAO</name>
<keyword evidence="2" id="KW-1185">Reference proteome</keyword>
<accession>A0A1G7VZR1</accession>
<dbReference type="Pfam" id="PF05139">
    <property type="entry name" value="Erythro_esteras"/>
    <property type="match status" value="1"/>
</dbReference>
<dbReference type="Gene3D" id="3.30.1870.10">
    <property type="entry name" value="EreA-like, domain 2"/>
    <property type="match status" value="1"/>
</dbReference>
<dbReference type="PANTHER" id="PTHR31299">
    <property type="entry name" value="ESTERASE, PUTATIVE (AFU_ORTHOLOGUE AFUA_1G05850)-RELATED"/>
    <property type="match status" value="1"/>
</dbReference>
<dbReference type="RefSeq" id="WP_093366862.1">
    <property type="nucleotide sequence ID" value="NZ_FNCW01000004.1"/>
</dbReference>
<organism evidence="1 2">
    <name type="scientific">Psychroflexus sediminis</name>
    <dbReference type="NCBI Taxonomy" id="470826"/>
    <lineage>
        <taxon>Bacteria</taxon>
        <taxon>Pseudomonadati</taxon>
        <taxon>Bacteroidota</taxon>
        <taxon>Flavobacteriia</taxon>
        <taxon>Flavobacteriales</taxon>
        <taxon>Flavobacteriaceae</taxon>
        <taxon>Psychroflexus</taxon>
    </lineage>
</organism>
<dbReference type="InterPro" id="IPR052036">
    <property type="entry name" value="Hydrolase/PRTase-associated"/>
</dbReference>
<sequence length="433" mass="50748">MKNTISIFIFFLTVLSYSQKKQTIEWINNNSILIEDANPNSDLIDFKQNTPVKFANAKIYGFGEASHNTKEFFDLKSKFFKHLVNTQGVRVFIMEESYQAESGINEWIGGGKGDIKTIAENFNIGFWHSKEVVELLQWMRNFNLDKSKGDQIRFYGMDIQNGKNINKEIRTLINENKINIDESLLTTVDSCSNKTINYNKPDDWWQLQIPKLTKLKQQILTSKNESEEYKSLIRSLDYLIGYTEYASYVKDQYPKSTEFRDLKMFENVRWIVENLSPNRKAFIWAHNEHINKKEMYYAGSDIINLGRHLKDHYSEDYYSVGFDFATGKINGYVVDKKGNHWKTYHIEKPFRRTYAETLNEANKEIYFIDLDNAIEKEPTEFFSKKNKYLLIGGGGYQPKPLHKIKISKIYSESYDGLIFVNKISPPDYNLSEL</sequence>
<dbReference type="InterPro" id="IPR007815">
    <property type="entry name" value="Emycin_Estase"/>
</dbReference>
<evidence type="ECO:0000313" key="2">
    <source>
        <dbReference type="Proteomes" id="UP000199296"/>
    </source>
</evidence>
<dbReference type="CDD" id="cd14728">
    <property type="entry name" value="Ere-like"/>
    <property type="match status" value="1"/>
</dbReference>
<reference evidence="1 2" key="1">
    <citation type="submission" date="2016-10" db="EMBL/GenBank/DDBJ databases">
        <authorList>
            <person name="de Groot N.N."/>
        </authorList>
    </citation>
    <scope>NUCLEOTIDE SEQUENCE [LARGE SCALE GENOMIC DNA]</scope>
    <source>
        <strain evidence="1 2">DSM 19803</strain>
    </source>
</reference>
<dbReference type="OrthoDB" id="9810066at2"/>
<dbReference type="STRING" id="470826.SAMN04488027_104275"/>
<dbReference type="SUPFAM" id="SSF159501">
    <property type="entry name" value="EreA/ChaN-like"/>
    <property type="match status" value="1"/>
</dbReference>